<dbReference type="EMBL" id="BLXT01007988">
    <property type="protein sequence ID" value="GFO44967.1"/>
    <property type="molecule type" value="Genomic_DNA"/>
</dbReference>
<proteinExistence type="predicted"/>
<dbReference type="Proteomes" id="UP000735302">
    <property type="component" value="Unassembled WGS sequence"/>
</dbReference>
<evidence type="ECO:0000313" key="1">
    <source>
        <dbReference type="EMBL" id="GFO44967.1"/>
    </source>
</evidence>
<evidence type="ECO:0000313" key="2">
    <source>
        <dbReference type="Proteomes" id="UP000735302"/>
    </source>
</evidence>
<gene>
    <name evidence="1" type="ORF">PoB_007147200</name>
</gene>
<reference evidence="1 2" key="1">
    <citation type="journal article" date="2021" name="Elife">
        <title>Chloroplast acquisition without the gene transfer in kleptoplastic sea slugs, Plakobranchus ocellatus.</title>
        <authorList>
            <person name="Maeda T."/>
            <person name="Takahashi S."/>
            <person name="Yoshida T."/>
            <person name="Shimamura S."/>
            <person name="Takaki Y."/>
            <person name="Nagai Y."/>
            <person name="Toyoda A."/>
            <person name="Suzuki Y."/>
            <person name="Arimoto A."/>
            <person name="Ishii H."/>
            <person name="Satoh N."/>
            <person name="Nishiyama T."/>
            <person name="Hasebe M."/>
            <person name="Maruyama T."/>
            <person name="Minagawa J."/>
            <person name="Obokata J."/>
            <person name="Shigenobu S."/>
        </authorList>
    </citation>
    <scope>NUCLEOTIDE SEQUENCE [LARGE SCALE GENOMIC DNA]</scope>
</reference>
<dbReference type="AlphaFoldDB" id="A0AAV4DL12"/>
<keyword evidence="2" id="KW-1185">Reference proteome</keyword>
<protein>
    <submittedName>
        <fullName evidence="1">Uncharacterized protein</fullName>
    </submittedName>
</protein>
<organism evidence="1 2">
    <name type="scientific">Plakobranchus ocellatus</name>
    <dbReference type="NCBI Taxonomy" id="259542"/>
    <lineage>
        <taxon>Eukaryota</taxon>
        <taxon>Metazoa</taxon>
        <taxon>Spiralia</taxon>
        <taxon>Lophotrochozoa</taxon>
        <taxon>Mollusca</taxon>
        <taxon>Gastropoda</taxon>
        <taxon>Heterobranchia</taxon>
        <taxon>Euthyneura</taxon>
        <taxon>Panpulmonata</taxon>
        <taxon>Sacoglossa</taxon>
        <taxon>Placobranchoidea</taxon>
        <taxon>Plakobranchidae</taxon>
        <taxon>Plakobranchus</taxon>
    </lineage>
</organism>
<comment type="caution">
    <text evidence="1">The sequence shown here is derived from an EMBL/GenBank/DDBJ whole genome shotgun (WGS) entry which is preliminary data.</text>
</comment>
<sequence length="100" mass="11406">MSSLLRQKNALHCDYHYLVLRKNKNKKNIGYTAIITHLAGYLLPKNANLARESHTSTKTTTIVEGRDLARESHTSTKTTAIVEGRKPWNFYMQISRSTSN</sequence>
<name>A0AAV4DL12_9GAST</name>
<accession>A0AAV4DL12</accession>